<dbReference type="PIRSF" id="PIRSF034285">
    <property type="entry name" value="UCP034285"/>
    <property type="match status" value="1"/>
</dbReference>
<dbReference type="RefSeq" id="WP_003531283.1">
    <property type="nucleotide sequence ID" value="NZ_CP120365.1"/>
</dbReference>
<protein>
    <submittedName>
        <fullName evidence="2">ImuA family protein</fullName>
    </submittedName>
</protein>
<organism evidence="2 3">
    <name type="scientific">Sinorhizobium kummerowiae</name>
    <dbReference type="NCBI Taxonomy" id="158892"/>
    <lineage>
        <taxon>Bacteria</taxon>
        <taxon>Pseudomonadati</taxon>
        <taxon>Pseudomonadota</taxon>
        <taxon>Alphaproteobacteria</taxon>
        <taxon>Hyphomicrobiales</taxon>
        <taxon>Rhizobiaceae</taxon>
        <taxon>Sinorhizobium/Ensifer group</taxon>
        <taxon>Sinorhizobium</taxon>
    </lineage>
</organism>
<dbReference type="SUPFAM" id="SSF52540">
    <property type="entry name" value="P-loop containing nucleoside triphosphate hydrolases"/>
    <property type="match status" value="1"/>
</dbReference>
<accession>A0ABY8T7V7</accession>
<dbReference type="EMBL" id="CP120365">
    <property type="protein sequence ID" value="WHS92380.1"/>
    <property type="molecule type" value="Genomic_DNA"/>
</dbReference>
<feature type="region of interest" description="Disordered" evidence="1">
    <location>
        <begin position="289"/>
        <end position="315"/>
    </location>
</feature>
<keyword evidence="3" id="KW-1185">Reference proteome</keyword>
<proteinExistence type="predicted"/>
<sequence>MNMQMELTVMAGNAVQRQTVLSLRETIARIEDRGVPGCVRSAKTADPAGFRRGKEEATRRKILPLGVPQFDEVLQGGLPLEGMMEIRNAETPDAGAAAGFVAALAVLYQRQKKENGRLAPILWISQTLAACEAGQPYAPGLKAYGLDAERFLFVSARTVKDALWIAETALSVPVFAVVVLEIRGNPACLALSESRRLHVRARAGGVPLLVLRQAGEEEASSAFFRLQVKPAPAGERPLPDGSVLCGSIGHPAFHLLVEKSRRQASDDIFLEWNAHDRRFYSLDERRSAALQTNDEPTDPVDPLSASADRPRRAQPMGRLLAFARAS</sequence>
<name>A0ABY8T7V7_9HYPH</name>
<gene>
    <name evidence="2" type="ORF">PZL22_003441</name>
</gene>
<dbReference type="Proteomes" id="UP001233264">
    <property type="component" value="Chromosome"/>
</dbReference>
<dbReference type="Gene3D" id="3.40.50.300">
    <property type="entry name" value="P-loop containing nucleotide triphosphate hydrolases"/>
    <property type="match status" value="1"/>
</dbReference>
<evidence type="ECO:0000313" key="3">
    <source>
        <dbReference type="Proteomes" id="UP001233264"/>
    </source>
</evidence>
<dbReference type="InterPro" id="IPR017026">
    <property type="entry name" value="ImuA"/>
</dbReference>
<dbReference type="InterPro" id="IPR027417">
    <property type="entry name" value="P-loop_NTPase"/>
</dbReference>
<evidence type="ECO:0000256" key="1">
    <source>
        <dbReference type="SAM" id="MobiDB-lite"/>
    </source>
</evidence>
<evidence type="ECO:0000313" key="2">
    <source>
        <dbReference type="EMBL" id="WHS92380.1"/>
    </source>
</evidence>
<reference evidence="2 3" key="1">
    <citation type="submission" date="2023-03" db="EMBL/GenBank/DDBJ databases">
        <authorList>
            <person name="Menendez E."/>
            <person name="Kaur S."/>
            <person name="Flores-Felix J.D."/>
            <person name="diCenzo G.C."/>
            <person name="Peix A."/>
            <person name="Velazquez E."/>
        </authorList>
    </citation>
    <scope>NUCLEOTIDE SEQUENCE [LARGE SCALE GENOMIC DNA]</scope>
    <source>
        <strain evidence="2 3">CCBAU 71714</strain>
    </source>
</reference>